<dbReference type="AlphaFoldDB" id="A0A180H540"/>
<protein>
    <submittedName>
        <fullName evidence="2 3">Uncharacterized protein</fullName>
    </submittedName>
</protein>
<accession>A0A180H540</accession>
<dbReference type="EnsemblFungi" id="PTTG_25108-t43_1">
    <property type="protein sequence ID" value="PTTG_25108-t43_1-p1"/>
    <property type="gene ID" value="PTTG_25108"/>
</dbReference>
<gene>
    <name evidence="2" type="ORF">PTTG_25108</name>
</gene>
<reference evidence="3" key="4">
    <citation type="submission" date="2025-05" db="UniProtKB">
        <authorList>
            <consortium name="EnsemblFungi"/>
        </authorList>
    </citation>
    <scope>IDENTIFICATION</scope>
    <source>
        <strain evidence="3">isolate 1-1 / race 1 (BBBD)</strain>
    </source>
</reference>
<feature type="chain" id="PRO_5008110636" evidence="1">
    <location>
        <begin position="24"/>
        <end position="139"/>
    </location>
</feature>
<name>A0A180H540_PUCT1</name>
<keyword evidence="1" id="KW-0732">Signal</keyword>
<dbReference type="VEuPathDB" id="FungiDB:PTTG_25108"/>
<feature type="signal peptide" evidence="1">
    <location>
        <begin position="1"/>
        <end position="23"/>
    </location>
</feature>
<proteinExistence type="predicted"/>
<reference evidence="2" key="2">
    <citation type="submission" date="2016-05" db="EMBL/GenBank/DDBJ databases">
        <title>Comparative analysis highlights variable genome content of wheat rusts and divergence of the mating loci.</title>
        <authorList>
            <person name="Cuomo C.A."/>
            <person name="Bakkeren G."/>
            <person name="Szabo L."/>
            <person name="Khalil H."/>
            <person name="Joly D."/>
            <person name="Goldberg J."/>
            <person name="Young S."/>
            <person name="Zeng Q."/>
            <person name="Fellers J."/>
        </authorList>
    </citation>
    <scope>NUCLEOTIDE SEQUENCE [LARGE SCALE GENOMIC DNA]</scope>
    <source>
        <strain evidence="2">1-1 BBBD Race 1</strain>
    </source>
</reference>
<dbReference type="EMBL" id="ADAS02000001">
    <property type="protein sequence ID" value="OAV99921.1"/>
    <property type="molecule type" value="Genomic_DNA"/>
</dbReference>
<dbReference type="OrthoDB" id="2517960at2759"/>
<reference evidence="2" key="1">
    <citation type="submission" date="2009-11" db="EMBL/GenBank/DDBJ databases">
        <authorList>
            <consortium name="The Broad Institute Genome Sequencing Platform"/>
            <person name="Ward D."/>
            <person name="Feldgarden M."/>
            <person name="Earl A."/>
            <person name="Young S.K."/>
            <person name="Zeng Q."/>
            <person name="Koehrsen M."/>
            <person name="Alvarado L."/>
            <person name="Berlin A."/>
            <person name="Bochicchio J."/>
            <person name="Borenstein D."/>
            <person name="Chapman S.B."/>
            <person name="Chen Z."/>
            <person name="Engels R."/>
            <person name="Freedman E."/>
            <person name="Gellesch M."/>
            <person name="Goldberg J."/>
            <person name="Griggs A."/>
            <person name="Gujja S."/>
            <person name="Heilman E."/>
            <person name="Heiman D."/>
            <person name="Hepburn T."/>
            <person name="Howarth C."/>
            <person name="Jen D."/>
            <person name="Larson L."/>
            <person name="Lewis B."/>
            <person name="Mehta T."/>
            <person name="Park D."/>
            <person name="Pearson M."/>
            <person name="Roberts A."/>
            <person name="Saif S."/>
            <person name="Shea T."/>
            <person name="Shenoy N."/>
            <person name="Sisk P."/>
            <person name="Stolte C."/>
            <person name="Sykes S."/>
            <person name="Thomson T."/>
            <person name="Walk T."/>
            <person name="White J."/>
            <person name="Yandava C."/>
            <person name="Izard J."/>
            <person name="Baranova O.V."/>
            <person name="Blanton J.M."/>
            <person name="Tanner A.C."/>
            <person name="Dewhirst F.E."/>
            <person name="Haas B."/>
            <person name="Nusbaum C."/>
            <person name="Birren B."/>
        </authorList>
    </citation>
    <scope>NUCLEOTIDE SEQUENCE [LARGE SCALE GENOMIC DNA]</scope>
    <source>
        <strain evidence="2">1-1 BBBD Race 1</strain>
    </source>
</reference>
<keyword evidence="4" id="KW-1185">Reference proteome</keyword>
<organism evidence="2">
    <name type="scientific">Puccinia triticina (isolate 1-1 / race 1 (BBBD))</name>
    <name type="common">Brown leaf rust fungus</name>
    <dbReference type="NCBI Taxonomy" id="630390"/>
    <lineage>
        <taxon>Eukaryota</taxon>
        <taxon>Fungi</taxon>
        <taxon>Dikarya</taxon>
        <taxon>Basidiomycota</taxon>
        <taxon>Pucciniomycotina</taxon>
        <taxon>Pucciniomycetes</taxon>
        <taxon>Pucciniales</taxon>
        <taxon>Pucciniaceae</taxon>
        <taxon>Puccinia</taxon>
    </lineage>
</organism>
<evidence type="ECO:0000313" key="4">
    <source>
        <dbReference type="Proteomes" id="UP000005240"/>
    </source>
</evidence>
<dbReference type="Proteomes" id="UP000005240">
    <property type="component" value="Unassembled WGS sequence"/>
</dbReference>
<sequence>MHFATVHTSYVLVLFALLQFALSTPGLMPRDNEGEGKFDAAAHFAGRLKSIFSKDQGKGSDGNTKVEGDGHVSGSFKWKFSKDHDKRRVSTRYDRFLKRTSASDHLHVSRDYTTFTTKALKIRANHVKRIVKREQSSAE</sequence>
<reference evidence="3 4" key="3">
    <citation type="journal article" date="2017" name="G3 (Bethesda)">
        <title>Comparative analysis highlights variable genome content of wheat rusts and divergence of the mating loci.</title>
        <authorList>
            <person name="Cuomo C.A."/>
            <person name="Bakkeren G."/>
            <person name="Khalil H.B."/>
            <person name="Panwar V."/>
            <person name="Joly D."/>
            <person name="Linning R."/>
            <person name="Sakthikumar S."/>
            <person name="Song X."/>
            <person name="Adiconis X."/>
            <person name="Fan L."/>
            <person name="Goldberg J.M."/>
            <person name="Levin J.Z."/>
            <person name="Young S."/>
            <person name="Zeng Q."/>
            <person name="Anikster Y."/>
            <person name="Bruce M."/>
            <person name="Wang M."/>
            <person name="Yin C."/>
            <person name="McCallum B."/>
            <person name="Szabo L.J."/>
            <person name="Hulbert S."/>
            <person name="Chen X."/>
            <person name="Fellers J.P."/>
        </authorList>
    </citation>
    <scope>NUCLEOTIDE SEQUENCE</scope>
    <source>
        <strain evidence="4">Isolate 1-1 / race 1 (BBBD)</strain>
        <strain evidence="3">isolate 1-1 / race 1 (BBBD)</strain>
    </source>
</reference>
<evidence type="ECO:0000313" key="3">
    <source>
        <dbReference type="EnsemblFungi" id="PTTG_25108-t43_1-p1"/>
    </source>
</evidence>
<evidence type="ECO:0000256" key="1">
    <source>
        <dbReference type="SAM" id="SignalP"/>
    </source>
</evidence>
<evidence type="ECO:0000313" key="2">
    <source>
        <dbReference type="EMBL" id="OAV99921.1"/>
    </source>
</evidence>